<gene>
    <name evidence="1" type="ORF">CS063_08300</name>
</gene>
<reference evidence="1" key="1">
    <citation type="submission" date="2017-10" db="EMBL/GenBank/DDBJ databases">
        <title>Genome sequence of cellulolytic Lachnospiraceae bacterium XHS1971 isolated from hotspring sediment.</title>
        <authorList>
            <person name="Vasudevan G."/>
            <person name="Joshi A.J."/>
            <person name="Hivarkar S."/>
            <person name="Lanjekar V.B."/>
            <person name="Dhakephalkar P.K."/>
            <person name="Dagar S."/>
        </authorList>
    </citation>
    <scope>NUCLEOTIDE SEQUENCE</scope>
    <source>
        <strain evidence="1">XHS1971</strain>
    </source>
</reference>
<dbReference type="Proteomes" id="UP000224460">
    <property type="component" value="Unassembled WGS sequence"/>
</dbReference>
<name>A0AC61DCX6_9FIRM</name>
<accession>A0AC61DCX6</accession>
<keyword evidence="2" id="KW-1185">Reference proteome</keyword>
<sequence>MRRYSSLGVQRKKNILLKILVGITCIGGIVTATQTCRLIYTYQKLQGYKTQVEHGINVKSELEAQLEQIKQEVETTEKDVKRIKDTLQLYAPIVIPESMK</sequence>
<proteinExistence type="predicted"/>
<evidence type="ECO:0000313" key="1">
    <source>
        <dbReference type="EMBL" id="PHV70760.1"/>
    </source>
</evidence>
<organism evidence="1 2">
    <name type="scientific">Sporanaerobium hydrogeniformans</name>
    <dbReference type="NCBI Taxonomy" id="3072179"/>
    <lineage>
        <taxon>Bacteria</taxon>
        <taxon>Bacillati</taxon>
        <taxon>Bacillota</taxon>
        <taxon>Clostridia</taxon>
        <taxon>Lachnospirales</taxon>
        <taxon>Lachnospiraceae</taxon>
        <taxon>Sporanaerobium</taxon>
    </lineage>
</organism>
<comment type="caution">
    <text evidence="1">The sequence shown here is derived from an EMBL/GenBank/DDBJ whole genome shotgun (WGS) entry which is preliminary data.</text>
</comment>
<evidence type="ECO:0000313" key="2">
    <source>
        <dbReference type="Proteomes" id="UP000224460"/>
    </source>
</evidence>
<protein>
    <submittedName>
        <fullName evidence="1">Uncharacterized protein</fullName>
    </submittedName>
</protein>
<dbReference type="EMBL" id="PEDL01000007">
    <property type="protein sequence ID" value="PHV70760.1"/>
    <property type="molecule type" value="Genomic_DNA"/>
</dbReference>